<dbReference type="GO" id="GO:0016740">
    <property type="term" value="F:transferase activity"/>
    <property type="evidence" value="ECO:0007669"/>
    <property type="project" value="UniProtKB-KW"/>
</dbReference>
<gene>
    <name evidence="1" type="ORF">L7E55_12390</name>
</gene>
<dbReference type="InterPro" id="IPR003329">
    <property type="entry name" value="Cytidylyl_trans"/>
</dbReference>
<dbReference type="SUPFAM" id="SSF53448">
    <property type="entry name" value="Nucleotide-diphospho-sugar transferases"/>
    <property type="match status" value="1"/>
</dbReference>
<dbReference type="PANTHER" id="PTHR42866">
    <property type="entry name" value="3-DEOXY-MANNO-OCTULOSONATE CYTIDYLYLTRANSFERASE"/>
    <property type="match status" value="1"/>
</dbReference>
<dbReference type="EMBL" id="JAKOAV010000024">
    <property type="protein sequence ID" value="MDF9409144.1"/>
    <property type="molecule type" value="Genomic_DNA"/>
</dbReference>
<evidence type="ECO:0000313" key="2">
    <source>
        <dbReference type="Proteomes" id="UP001154312"/>
    </source>
</evidence>
<dbReference type="Gene3D" id="3.40.50.11190">
    <property type="match status" value="1"/>
</dbReference>
<reference evidence="1" key="1">
    <citation type="submission" date="2022-02" db="EMBL/GenBank/DDBJ databases">
        <authorList>
            <person name="Leng L."/>
        </authorList>
    </citation>
    <scope>NUCLEOTIDE SEQUENCE</scope>
    <source>
        <strain evidence="1">JI</strain>
    </source>
</reference>
<dbReference type="InterPro" id="IPR029044">
    <property type="entry name" value="Nucleotide-diphossugar_trans"/>
</dbReference>
<proteinExistence type="predicted"/>
<dbReference type="AlphaFoldDB" id="A0A9X4JTQ8"/>
<dbReference type="RefSeq" id="WP_277444589.1">
    <property type="nucleotide sequence ID" value="NZ_JAKOAV010000024.1"/>
</dbReference>
<comment type="caution">
    <text evidence="1">The sequence shown here is derived from an EMBL/GenBank/DDBJ whole genome shotgun (WGS) entry which is preliminary data.</text>
</comment>
<dbReference type="SUPFAM" id="SSF53756">
    <property type="entry name" value="UDP-Glycosyltransferase/glycogen phosphorylase"/>
    <property type="match status" value="1"/>
</dbReference>
<dbReference type="Proteomes" id="UP001154312">
    <property type="component" value="Unassembled WGS sequence"/>
</dbReference>
<accession>A0A9X4JTQ8</accession>
<dbReference type="GO" id="GO:0005829">
    <property type="term" value="C:cytosol"/>
    <property type="evidence" value="ECO:0007669"/>
    <property type="project" value="TreeGrafter"/>
</dbReference>
<organism evidence="1 2">
    <name type="scientific">Pelotomaculum isophthalicicum JI</name>
    <dbReference type="NCBI Taxonomy" id="947010"/>
    <lineage>
        <taxon>Bacteria</taxon>
        <taxon>Bacillati</taxon>
        <taxon>Bacillota</taxon>
        <taxon>Clostridia</taxon>
        <taxon>Eubacteriales</taxon>
        <taxon>Desulfotomaculaceae</taxon>
        <taxon>Pelotomaculum</taxon>
    </lineage>
</organism>
<protein>
    <submittedName>
        <fullName evidence="1">NTP transferase domain-containing protein</fullName>
    </submittedName>
</protein>
<dbReference type="Gene3D" id="3.40.50.2000">
    <property type="entry name" value="Glycogen Phosphorylase B"/>
    <property type="match status" value="1"/>
</dbReference>
<evidence type="ECO:0000313" key="1">
    <source>
        <dbReference type="EMBL" id="MDF9409144.1"/>
    </source>
</evidence>
<sequence length="600" mass="67404">MENTFKDVRLKPKVVAVILARLTSTRLPRKGLKDICGRPLLGHIVERLKRVKSIDQIVMATTSRSEDIPLKDFSEKEGIGFFAYEGDPEDVVDRTRAAAELFGADILVQISGDCPLVHPPITEKLILALLESGASRAVISRLNGKEAIHEGIAVFSMEGWVKVDKNSTKPHQRENLVACLMEYPELLEKVEVMDDPVFYTYKHRISVDTQADLEFMREIYRRLYKNGEVVDLAKVIGLLKKEPRIAEINSLVHQKGLLDKSKRVLFRVDAGNEIGMGHIVRCLALASCLTEEHFCGIAFIIKGNHCEAEELIIEKGFKMKTIPADVSLEDELMSIIEFTKEYQANAIILDLKEKLNKEYVVKLKESKVPVISIDNYGEGSFVADVVIIPGMHWQPEEGKYYPGVVYHGWEYVMLRKEFNYAYPTPENKIPNVLIAMGGGDSQNLTAMSLISLLPLLPEIRINIIVGRFYSFVEELKTLINNNPQVILHVNIKNPAPIMASADIALTSFGVTMYELASLGVPVITLNPTLEHDLLAEKMKKYGFLVNLGFFKAVDKKDVFEMVSRLINDRSVLPKMAQKGRDLLSGNGIRRIAGILMKKIN</sequence>
<dbReference type="Pfam" id="PF02348">
    <property type="entry name" value="CTP_transf_3"/>
    <property type="match status" value="1"/>
</dbReference>
<dbReference type="PANTHER" id="PTHR42866:SF1">
    <property type="entry name" value="SPORE COAT POLYSACCHARIDE BIOSYNTHESIS PROTEIN SPSF"/>
    <property type="match status" value="1"/>
</dbReference>
<keyword evidence="1" id="KW-0808">Transferase</keyword>
<name>A0A9X4JTQ8_9FIRM</name>
<dbReference type="Gene3D" id="3.90.550.10">
    <property type="entry name" value="Spore Coat Polysaccharide Biosynthesis Protein SpsA, Chain A"/>
    <property type="match status" value="1"/>
</dbReference>
<keyword evidence="2" id="KW-1185">Reference proteome</keyword>